<reference evidence="9" key="1">
    <citation type="journal article" date="2014" name="Int. J. Syst. Evol. Microbiol.">
        <title>Complete genome sequence of Corynebacterium casei LMG S-19264T (=DSM 44701T), isolated from a smear-ripened cheese.</title>
        <authorList>
            <consortium name="US DOE Joint Genome Institute (JGI-PGF)"/>
            <person name="Walter F."/>
            <person name="Albersmeier A."/>
            <person name="Kalinowski J."/>
            <person name="Ruckert C."/>
        </authorList>
    </citation>
    <scope>NUCLEOTIDE SEQUENCE</scope>
    <source>
        <strain evidence="9">CGMCC 1.12214</strain>
    </source>
</reference>
<comment type="similarity">
    <text evidence="4">Belongs to the YigI thioesterase family.</text>
</comment>
<evidence type="ECO:0000256" key="1">
    <source>
        <dbReference type="ARBA" id="ARBA00022801"/>
    </source>
</evidence>
<comment type="catalytic activity">
    <reaction evidence="3">
        <text>a long-chain fatty acyl-CoA + H2O = a long-chain fatty acid + CoA + H(+)</text>
        <dbReference type="Rhea" id="RHEA:67680"/>
        <dbReference type="ChEBI" id="CHEBI:15377"/>
        <dbReference type="ChEBI" id="CHEBI:15378"/>
        <dbReference type="ChEBI" id="CHEBI:57287"/>
        <dbReference type="ChEBI" id="CHEBI:57560"/>
        <dbReference type="ChEBI" id="CHEBI:83139"/>
    </reaction>
</comment>
<dbReference type="PANTHER" id="PTHR43240:SF20">
    <property type="entry name" value="MEDIUM_LONG-CHAIN ACYL-COA THIOESTERASE YIGI"/>
    <property type="match status" value="1"/>
</dbReference>
<keyword evidence="1" id="KW-0378">Hydrolase</keyword>
<dbReference type="Gene3D" id="3.10.129.10">
    <property type="entry name" value="Hotdog Thioesterase"/>
    <property type="match status" value="1"/>
</dbReference>
<feature type="domain" description="Thioesterase" evidence="8">
    <location>
        <begin position="52"/>
        <end position="121"/>
    </location>
</feature>
<dbReference type="CDD" id="cd03443">
    <property type="entry name" value="PaaI_thioesterase"/>
    <property type="match status" value="1"/>
</dbReference>
<evidence type="ECO:0000256" key="7">
    <source>
        <dbReference type="ARBA" id="ARBA00048062"/>
    </source>
</evidence>
<accession>A0A917I8Z8</accession>
<evidence type="ECO:0000256" key="2">
    <source>
        <dbReference type="ARBA" id="ARBA00035880"/>
    </source>
</evidence>
<dbReference type="Proteomes" id="UP000603912">
    <property type="component" value="Unassembled WGS sequence"/>
</dbReference>
<dbReference type="EMBL" id="BMES01000002">
    <property type="protein sequence ID" value="GGH21573.1"/>
    <property type="molecule type" value="Genomic_DNA"/>
</dbReference>
<comment type="catalytic activity">
    <reaction evidence="2">
        <text>a fatty acyl-CoA + H2O = a fatty acid + CoA + H(+)</text>
        <dbReference type="Rhea" id="RHEA:16781"/>
        <dbReference type="ChEBI" id="CHEBI:15377"/>
        <dbReference type="ChEBI" id="CHEBI:15378"/>
        <dbReference type="ChEBI" id="CHEBI:28868"/>
        <dbReference type="ChEBI" id="CHEBI:57287"/>
        <dbReference type="ChEBI" id="CHEBI:77636"/>
        <dbReference type="EC" id="3.1.2.20"/>
    </reaction>
</comment>
<keyword evidence="10" id="KW-1185">Reference proteome</keyword>
<comment type="caution">
    <text evidence="9">The sequence shown here is derived from an EMBL/GenBank/DDBJ whole genome shotgun (WGS) entry which is preliminary data.</text>
</comment>
<evidence type="ECO:0000313" key="10">
    <source>
        <dbReference type="Proteomes" id="UP000603912"/>
    </source>
</evidence>
<gene>
    <name evidence="9" type="ORF">GCM10007036_25940</name>
</gene>
<name>A0A917I8Z8_9HYPH</name>
<evidence type="ECO:0000313" key="9">
    <source>
        <dbReference type="EMBL" id="GGH21573.1"/>
    </source>
</evidence>
<dbReference type="AlphaFoldDB" id="A0A917I8Z8"/>
<dbReference type="Pfam" id="PF03061">
    <property type="entry name" value="4HBT"/>
    <property type="match status" value="1"/>
</dbReference>
<dbReference type="EC" id="3.1.2.20" evidence="5"/>
<protein>
    <recommendedName>
        <fullName evidence="6">Medium/long-chain acyl-CoA thioesterase YigI</fullName>
        <ecNumber evidence="5">3.1.2.20</ecNumber>
    </recommendedName>
</protein>
<dbReference type="InterPro" id="IPR006683">
    <property type="entry name" value="Thioestr_dom"/>
</dbReference>
<dbReference type="PANTHER" id="PTHR43240">
    <property type="entry name" value="1,4-DIHYDROXY-2-NAPHTHOYL-COA THIOESTERASE 1"/>
    <property type="match status" value="1"/>
</dbReference>
<dbReference type="InterPro" id="IPR029069">
    <property type="entry name" value="HotDog_dom_sf"/>
</dbReference>
<dbReference type="RefSeq" id="WP_188518175.1">
    <property type="nucleotide sequence ID" value="NZ_BMES01000002.1"/>
</dbReference>
<evidence type="ECO:0000256" key="6">
    <source>
        <dbReference type="ARBA" id="ARBA00040062"/>
    </source>
</evidence>
<organism evidence="9 10">
    <name type="scientific">Alsobacter metallidurans</name>
    <dbReference type="NCBI Taxonomy" id="340221"/>
    <lineage>
        <taxon>Bacteria</taxon>
        <taxon>Pseudomonadati</taxon>
        <taxon>Pseudomonadota</taxon>
        <taxon>Alphaproteobacteria</taxon>
        <taxon>Hyphomicrobiales</taxon>
        <taxon>Alsobacteraceae</taxon>
        <taxon>Alsobacter</taxon>
    </lineage>
</organism>
<evidence type="ECO:0000256" key="3">
    <source>
        <dbReference type="ARBA" id="ARBA00036002"/>
    </source>
</evidence>
<proteinExistence type="inferred from homology"/>
<evidence type="ECO:0000259" key="8">
    <source>
        <dbReference type="Pfam" id="PF03061"/>
    </source>
</evidence>
<evidence type="ECO:0000256" key="5">
    <source>
        <dbReference type="ARBA" id="ARBA00038894"/>
    </source>
</evidence>
<reference evidence="9" key="2">
    <citation type="submission" date="2020-09" db="EMBL/GenBank/DDBJ databases">
        <authorList>
            <person name="Sun Q."/>
            <person name="Zhou Y."/>
        </authorList>
    </citation>
    <scope>NUCLEOTIDE SEQUENCE</scope>
    <source>
        <strain evidence="9">CGMCC 1.12214</strain>
    </source>
</reference>
<dbReference type="InterPro" id="IPR003736">
    <property type="entry name" value="PAAI_dom"/>
</dbReference>
<sequence length="140" mass="15697">MSDARVQELEQAGWAIEPGDGYRNHIGPLWSRQDREHKRFGMLTDSRHANRFGVVHGGLLLSLADESLGITSLIANGGRRQVTIQLSSQFISSAQVGEFVESHTEVLRRTRTMIFVRGLLQVGDRTILSAEGIWKVLDER</sequence>
<comment type="catalytic activity">
    <reaction evidence="7">
        <text>a medium-chain fatty acyl-CoA + H2O = a medium-chain fatty acid + CoA + H(+)</text>
        <dbReference type="Rhea" id="RHEA:68184"/>
        <dbReference type="ChEBI" id="CHEBI:15377"/>
        <dbReference type="ChEBI" id="CHEBI:15378"/>
        <dbReference type="ChEBI" id="CHEBI:57287"/>
        <dbReference type="ChEBI" id="CHEBI:59558"/>
        <dbReference type="ChEBI" id="CHEBI:90546"/>
    </reaction>
</comment>
<evidence type="ECO:0000256" key="4">
    <source>
        <dbReference type="ARBA" id="ARBA00038381"/>
    </source>
</evidence>
<dbReference type="GO" id="GO:0047617">
    <property type="term" value="F:fatty acyl-CoA hydrolase activity"/>
    <property type="evidence" value="ECO:0007669"/>
    <property type="project" value="UniProtKB-EC"/>
</dbReference>
<dbReference type="NCBIfam" id="TIGR00369">
    <property type="entry name" value="unchar_dom_1"/>
    <property type="match status" value="1"/>
</dbReference>
<dbReference type="SUPFAM" id="SSF54637">
    <property type="entry name" value="Thioesterase/thiol ester dehydrase-isomerase"/>
    <property type="match status" value="1"/>
</dbReference>